<accession>A0A5N5DR30</accession>
<gene>
    <name evidence="3" type="ORF">DBV05_g1836</name>
</gene>
<dbReference type="Gene3D" id="3.50.50.100">
    <property type="match status" value="1"/>
</dbReference>
<comment type="caution">
    <text evidence="3">The sequence shown here is derived from an EMBL/GenBank/DDBJ whole genome shotgun (WGS) entry which is preliminary data.</text>
</comment>
<dbReference type="SUPFAM" id="SSF51905">
    <property type="entry name" value="FAD/NAD(P)-binding domain"/>
    <property type="match status" value="1"/>
</dbReference>
<dbReference type="GO" id="GO:0005737">
    <property type="term" value="C:cytoplasm"/>
    <property type="evidence" value="ECO:0007669"/>
    <property type="project" value="TreeGrafter"/>
</dbReference>
<dbReference type="Pfam" id="PF07992">
    <property type="entry name" value="Pyr_redox_2"/>
    <property type="match status" value="1"/>
</dbReference>
<dbReference type="GO" id="GO:0050660">
    <property type="term" value="F:flavin adenine dinucleotide binding"/>
    <property type="evidence" value="ECO:0007669"/>
    <property type="project" value="TreeGrafter"/>
</dbReference>
<feature type="region of interest" description="Disordered" evidence="1">
    <location>
        <begin position="46"/>
        <end position="65"/>
    </location>
</feature>
<dbReference type="PRINTS" id="PR00368">
    <property type="entry name" value="FADPNR"/>
</dbReference>
<evidence type="ECO:0000313" key="4">
    <source>
        <dbReference type="Proteomes" id="UP000325902"/>
    </source>
</evidence>
<dbReference type="PANTHER" id="PTHR43735">
    <property type="entry name" value="APOPTOSIS-INDUCING FACTOR 1"/>
    <property type="match status" value="1"/>
</dbReference>
<protein>
    <recommendedName>
        <fullName evidence="2">FAD/NAD(P)-binding domain-containing protein</fullName>
    </recommendedName>
</protein>
<organism evidence="3 4">
    <name type="scientific">Lasiodiplodia theobromae</name>
    <dbReference type="NCBI Taxonomy" id="45133"/>
    <lineage>
        <taxon>Eukaryota</taxon>
        <taxon>Fungi</taxon>
        <taxon>Dikarya</taxon>
        <taxon>Ascomycota</taxon>
        <taxon>Pezizomycotina</taxon>
        <taxon>Dothideomycetes</taxon>
        <taxon>Dothideomycetes incertae sedis</taxon>
        <taxon>Botryosphaeriales</taxon>
        <taxon>Botryosphaeriaceae</taxon>
        <taxon>Lasiodiplodia</taxon>
    </lineage>
</organism>
<evidence type="ECO:0000259" key="2">
    <source>
        <dbReference type="Pfam" id="PF07992"/>
    </source>
</evidence>
<dbReference type="InterPro" id="IPR036188">
    <property type="entry name" value="FAD/NAD-bd_sf"/>
</dbReference>
<dbReference type="AlphaFoldDB" id="A0A5N5DR30"/>
<dbReference type="GO" id="GO:0004174">
    <property type="term" value="F:electron-transferring-flavoprotein dehydrogenase activity"/>
    <property type="evidence" value="ECO:0007669"/>
    <property type="project" value="TreeGrafter"/>
</dbReference>
<reference evidence="3 4" key="1">
    <citation type="journal article" date="2019" name="Sci. Rep.">
        <title>A multi-omics analysis of the grapevine pathogen Lasiodiplodia theobromae reveals that temperature affects the expression of virulence- and pathogenicity-related genes.</title>
        <authorList>
            <person name="Felix C."/>
            <person name="Meneses R."/>
            <person name="Goncalves M.F.M."/>
            <person name="Tilleman L."/>
            <person name="Duarte A.S."/>
            <person name="Jorrin-Novo J.V."/>
            <person name="Van de Peer Y."/>
            <person name="Deforce D."/>
            <person name="Van Nieuwerburgh F."/>
            <person name="Esteves A.C."/>
            <person name="Alves A."/>
        </authorList>
    </citation>
    <scope>NUCLEOTIDE SEQUENCE [LARGE SCALE GENOMIC DNA]</scope>
    <source>
        <strain evidence="3 4">LA-SOL3</strain>
    </source>
</reference>
<feature type="domain" description="FAD/NAD(P)-binding" evidence="2">
    <location>
        <begin position="21"/>
        <end position="341"/>
    </location>
</feature>
<dbReference type="EMBL" id="VCHE01000007">
    <property type="protein sequence ID" value="KAB2579342.1"/>
    <property type="molecule type" value="Genomic_DNA"/>
</dbReference>
<dbReference type="InterPro" id="IPR023753">
    <property type="entry name" value="FAD/NAD-binding_dom"/>
</dbReference>
<proteinExistence type="predicted"/>
<name>A0A5N5DR30_9PEZI</name>
<evidence type="ECO:0000313" key="3">
    <source>
        <dbReference type="EMBL" id="KAB2579342.1"/>
    </source>
</evidence>
<dbReference type="OrthoDB" id="202203at2759"/>
<evidence type="ECO:0000256" key="1">
    <source>
        <dbReference type="SAM" id="MobiDB-lite"/>
    </source>
</evidence>
<sequence length="429" mass="46458">MSATPAPASTNGHAADEKPHRVLVLGGAYAGVTAVLGLLNGLDGKPIRPVQGESNKSDLPNPRPKRPVEITLVDQRDGFFHSVGAPLAHVAKGSVESSWLRHKAQWRLKRKELSIRHGSVKAIDPDALSATFVDYDDDNKEVTLGYDYLILATGVRREWPIVPKANSFKNYVIDAQKHIAGIELAKSSTVAVIGGGAVGIEFAGEIKNYHPHNRVILIHSRSELLSNEPLPSEFKTQAVTLLEEMGIEVILGQRANVTAEDGFSKITLTDGRVINAGYVFPAASRFSPNSECLPRDAVDENGYVKVTSHMQLKDVPNSDRHFAAGDICLWSGIKRAGPAMVMGHVAAGNIFNAILKEEDPDIEVKPEVFPEVAPMMALAIGEAAVTYHPDRGVLWGPERLQLVFGKDLGWANTLKFLGLSDPEPSVEAK</sequence>
<dbReference type="Proteomes" id="UP000325902">
    <property type="component" value="Unassembled WGS sequence"/>
</dbReference>
<dbReference type="PANTHER" id="PTHR43735:SF24">
    <property type="entry name" value="NUCLEOTIDE-DISULPHIDE OXIDOREDUCTASE AMID-LIKE, PUTATIVE (AFU_ORTHOLOGUE AFUA_1G17180)-RELATED"/>
    <property type="match status" value="1"/>
</dbReference>
<keyword evidence="4" id="KW-1185">Reference proteome</keyword>